<feature type="transmembrane region" description="Helical" evidence="1">
    <location>
        <begin position="131"/>
        <end position="150"/>
    </location>
</feature>
<dbReference type="EMBL" id="BLZR01000001">
    <property type="protein sequence ID" value="GFP78004.1"/>
    <property type="molecule type" value="Genomic_DNA"/>
</dbReference>
<feature type="transmembrane region" description="Helical" evidence="1">
    <location>
        <begin position="196"/>
        <end position="220"/>
    </location>
</feature>
<dbReference type="AlphaFoldDB" id="A0A6V8SL83"/>
<dbReference type="GO" id="GO:0005886">
    <property type="term" value="C:plasma membrane"/>
    <property type="evidence" value="ECO:0007669"/>
    <property type="project" value="InterPro"/>
</dbReference>
<gene>
    <name evidence="2" type="ORF">bsdtw1_04195</name>
</gene>
<feature type="transmembrane region" description="Helical" evidence="1">
    <location>
        <begin position="36"/>
        <end position="55"/>
    </location>
</feature>
<reference evidence="2 3" key="1">
    <citation type="submission" date="2020-07" db="EMBL/GenBank/DDBJ databases">
        <title>A new beta-1,3-glucan-decomposing anaerobic bacterium isolated from anoxic soil subjected to biological soil disinfestation.</title>
        <authorList>
            <person name="Ueki A."/>
            <person name="Tonouchi A."/>
        </authorList>
    </citation>
    <scope>NUCLEOTIDE SEQUENCE [LARGE SCALE GENOMIC DNA]</scope>
    <source>
        <strain evidence="2 3">TW1</strain>
    </source>
</reference>
<dbReference type="Proteomes" id="UP000580568">
    <property type="component" value="Unassembled WGS sequence"/>
</dbReference>
<comment type="caution">
    <text evidence="2">The sequence shown here is derived from an EMBL/GenBank/DDBJ whole genome shotgun (WGS) entry which is preliminary data.</text>
</comment>
<feature type="transmembrane region" description="Helical" evidence="1">
    <location>
        <begin position="93"/>
        <end position="119"/>
    </location>
</feature>
<protein>
    <recommendedName>
        <fullName evidence="4">Energy-coupled thiamine transporter ThiT</fullName>
    </recommendedName>
</protein>
<keyword evidence="1" id="KW-0472">Membrane</keyword>
<name>A0A6V8SL83_9CLOT</name>
<organism evidence="2 3">
    <name type="scientific">Clostridium fungisolvens</name>
    <dbReference type="NCBI Taxonomy" id="1604897"/>
    <lineage>
        <taxon>Bacteria</taxon>
        <taxon>Bacillati</taxon>
        <taxon>Bacillota</taxon>
        <taxon>Clostridia</taxon>
        <taxon>Eubacteriales</taxon>
        <taxon>Clostridiaceae</taxon>
        <taxon>Clostridium</taxon>
    </lineage>
</organism>
<evidence type="ECO:0000256" key="1">
    <source>
        <dbReference type="SAM" id="Phobius"/>
    </source>
</evidence>
<feature type="transmembrane region" description="Helical" evidence="1">
    <location>
        <begin position="162"/>
        <end position="184"/>
    </location>
</feature>
<dbReference type="RefSeq" id="WP_183279328.1">
    <property type="nucleotide sequence ID" value="NZ_BLZR01000001.1"/>
</dbReference>
<keyword evidence="1" id="KW-0812">Transmembrane</keyword>
<feature type="transmembrane region" description="Helical" evidence="1">
    <location>
        <begin position="61"/>
        <end position="81"/>
    </location>
</feature>
<accession>A0A6V8SL83</accession>
<dbReference type="Pfam" id="PF09515">
    <property type="entry name" value="Thia_YuaJ"/>
    <property type="match status" value="1"/>
</dbReference>
<keyword evidence="3" id="KW-1185">Reference proteome</keyword>
<dbReference type="NCBIfam" id="TIGR02357">
    <property type="entry name" value="ECF_ThiT_YuaJ"/>
    <property type="match status" value="1"/>
</dbReference>
<sequence length="234" mass="25325">MINYFSQMVKEFFEGLSKFSSLPKNLADIFTNPMNVIALLGCAVLIGVFAASRKIKFDAKLIARIALALALATILQALKLYHFPQGGSVTPGSMIPIILIGLIYGPSVGLLTGFLYGLINLLTDPYIVHPVQLLFDYPLAFAALGLSGFFKNSKILGANTKLLACIIAIFGRFLCHFISGVVFFGEYAPAGTSVWIYSLTVNGLIMGAEAIICVIILYFLPVERLVKQASLGSY</sequence>
<dbReference type="Gene3D" id="1.10.1760.20">
    <property type="match status" value="1"/>
</dbReference>
<dbReference type="GO" id="GO:0015234">
    <property type="term" value="F:thiamine transmembrane transporter activity"/>
    <property type="evidence" value="ECO:0007669"/>
    <property type="project" value="InterPro"/>
</dbReference>
<proteinExistence type="predicted"/>
<keyword evidence="1" id="KW-1133">Transmembrane helix</keyword>
<dbReference type="InterPro" id="IPR012651">
    <property type="entry name" value="Thia_Transptr_ThiT"/>
</dbReference>
<evidence type="ECO:0000313" key="2">
    <source>
        <dbReference type="EMBL" id="GFP78004.1"/>
    </source>
</evidence>
<evidence type="ECO:0008006" key="4">
    <source>
        <dbReference type="Google" id="ProtNLM"/>
    </source>
</evidence>
<evidence type="ECO:0000313" key="3">
    <source>
        <dbReference type="Proteomes" id="UP000580568"/>
    </source>
</evidence>